<feature type="active site" description="Proton acceptor" evidence="8">
    <location>
        <position position="66"/>
    </location>
</feature>
<comment type="subunit">
    <text evidence="1 8">Homodimer.</text>
</comment>
<keyword evidence="5 8" id="KW-0255">Endonuclease</keyword>
<dbReference type="AlphaFoldDB" id="A0A4R8FXC7"/>
<feature type="binding site" evidence="8">
    <location>
        <position position="211"/>
    </location>
    <ligand>
        <name>Zn(2+)</name>
        <dbReference type="ChEBI" id="CHEBI:29105"/>
        <label>1</label>
        <note>catalytic</note>
    </ligand>
</feature>
<accession>A0A4R8FXC7</accession>
<dbReference type="GO" id="GO:0042781">
    <property type="term" value="F:3'-tRNA processing endoribonuclease activity"/>
    <property type="evidence" value="ECO:0007669"/>
    <property type="project" value="UniProtKB-UniRule"/>
</dbReference>
<sequence>MDVVFLGTSAGVPTRKRNVTAAAIKKQSGKAWYLVDCGEGTQHRVMQTPLSLHRLDAVLITHVHGDHCYGLPGLLASASMAGRRHALTIIAPAAIRDYLDAIQATTGLHLTFALEFVAVEAINAPLSLPDFSVEPVKLSHGVASYGFVFHERGVESQLDTERLEALGVPRGPAWGRLHRGEDVTLDDGTQVRSDEVLLPSRPARKVVIGGDNDAPSRLEAACLGASLLVHEATYTEDVVERLGTDNQHSTAAAVATFAQAMALPNLILTHFSPRYHDKRGVAPNIDDVEREARNHYRNTLYLARDLETYRLSRDGQVSRLERP</sequence>
<feature type="binding site" evidence="8">
    <location>
        <position position="270"/>
    </location>
    <ligand>
        <name>Zn(2+)</name>
        <dbReference type="ChEBI" id="CHEBI:29105"/>
        <label>2</label>
        <note>catalytic</note>
    </ligand>
</feature>
<dbReference type="PANTHER" id="PTHR46018">
    <property type="entry name" value="ZINC PHOSPHODIESTERASE ELAC PROTEIN 1"/>
    <property type="match status" value="1"/>
</dbReference>
<comment type="caution">
    <text evidence="9">The sequence shown here is derived from an EMBL/GenBank/DDBJ whole genome shotgun (WGS) entry which is preliminary data.</text>
</comment>
<dbReference type="Pfam" id="PF23023">
    <property type="entry name" value="Anti-Pycsar_Apyc1"/>
    <property type="match status" value="1"/>
</dbReference>
<evidence type="ECO:0000313" key="9">
    <source>
        <dbReference type="EMBL" id="TDX31625.1"/>
    </source>
</evidence>
<dbReference type="InterPro" id="IPR013471">
    <property type="entry name" value="RNase_Z/BN"/>
</dbReference>
<dbReference type="Proteomes" id="UP000294489">
    <property type="component" value="Unassembled WGS sequence"/>
</dbReference>
<organism evidence="9 10">
    <name type="scientific">Modicisalibacter xianhensis</name>
    <dbReference type="NCBI Taxonomy" id="442341"/>
    <lineage>
        <taxon>Bacteria</taxon>
        <taxon>Pseudomonadati</taxon>
        <taxon>Pseudomonadota</taxon>
        <taxon>Gammaproteobacteria</taxon>
        <taxon>Oceanospirillales</taxon>
        <taxon>Halomonadaceae</taxon>
        <taxon>Modicisalibacter</taxon>
    </lineage>
</organism>
<comment type="cofactor">
    <cofactor evidence="8">
        <name>Zn(2+)</name>
        <dbReference type="ChEBI" id="CHEBI:29105"/>
    </cofactor>
    <text evidence="8">Binds 2 Zn(2+) ions.</text>
</comment>
<evidence type="ECO:0000313" key="10">
    <source>
        <dbReference type="Proteomes" id="UP000294489"/>
    </source>
</evidence>
<dbReference type="Gene3D" id="3.60.15.10">
    <property type="entry name" value="Ribonuclease Z/Hydroxyacylglutathione hydrolase-like"/>
    <property type="match status" value="1"/>
</dbReference>
<dbReference type="GO" id="GO:0008270">
    <property type="term" value="F:zinc ion binding"/>
    <property type="evidence" value="ECO:0007669"/>
    <property type="project" value="UniProtKB-UniRule"/>
</dbReference>
<feature type="binding site" evidence="8">
    <location>
        <position position="140"/>
    </location>
    <ligand>
        <name>Zn(2+)</name>
        <dbReference type="ChEBI" id="CHEBI:29105"/>
        <label>1</label>
        <note>catalytic</note>
    </ligand>
</feature>
<dbReference type="PANTHER" id="PTHR46018:SF2">
    <property type="entry name" value="ZINC PHOSPHODIESTERASE ELAC PROTEIN 1"/>
    <property type="match status" value="1"/>
</dbReference>
<dbReference type="InterPro" id="IPR036866">
    <property type="entry name" value="RibonucZ/Hydroxyglut_hydro"/>
</dbReference>
<dbReference type="CDD" id="cd07717">
    <property type="entry name" value="RNaseZ_ZiPD-like_MBL-fold"/>
    <property type="match status" value="1"/>
</dbReference>
<name>A0A4R8FXC7_9GAMM</name>
<evidence type="ECO:0000256" key="4">
    <source>
        <dbReference type="ARBA" id="ARBA00022723"/>
    </source>
</evidence>
<dbReference type="SUPFAM" id="SSF56281">
    <property type="entry name" value="Metallo-hydrolase/oxidoreductase"/>
    <property type="match status" value="1"/>
</dbReference>
<evidence type="ECO:0000256" key="7">
    <source>
        <dbReference type="ARBA" id="ARBA00022833"/>
    </source>
</evidence>
<keyword evidence="3 8" id="KW-0540">Nuclease</keyword>
<comment type="similarity">
    <text evidence="8">Belongs to the RNase Z family.</text>
</comment>
<comment type="function">
    <text evidence="8">Zinc phosphodiesterase, which displays some tRNA 3'-processing endonuclease activity. Probably involved in tRNA maturation, by removing a 3'-trailer from precursor tRNA.</text>
</comment>
<feature type="binding site" evidence="8">
    <location>
        <position position="211"/>
    </location>
    <ligand>
        <name>Zn(2+)</name>
        <dbReference type="ChEBI" id="CHEBI:29105"/>
        <label>2</label>
        <note>catalytic</note>
    </ligand>
</feature>
<feature type="binding site" evidence="8">
    <location>
        <position position="67"/>
    </location>
    <ligand>
        <name>Zn(2+)</name>
        <dbReference type="ChEBI" id="CHEBI:29105"/>
        <label>2</label>
        <note>catalytic</note>
    </ligand>
</feature>
<evidence type="ECO:0000256" key="3">
    <source>
        <dbReference type="ARBA" id="ARBA00022722"/>
    </source>
</evidence>
<evidence type="ECO:0000256" key="5">
    <source>
        <dbReference type="ARBA" id="ARBA00022759"/>
    </source>
</evidence>
<proteinExistence type="inferred from homology"/>
<comment type="catalytic activity">
    <reaction evidence="8">
        <text>Endonucleolytic cleavage of RNA, removing extra 3' nucleotides from tRNA precursor, generating 3' termini of tRNAs. A 3'-hydroxy group is left at the tRNA terminus and a 5'-phosphoryl group is left at the trailer molecule.</text>
        <dbReference type="EC" id="3.1.26.11"/>
    </reaction>
</comment>
<evidence type="ECO:0000256" key="2">
    <source>
        <dbReference type="ARBA" id="ARBA00022694"/>
    </source>
</evidence>
<dbReference type="OrthoDB" id="9803916at2"/>
<feature type="binding site" evidence="8">
    <location>
        <position position="62"/>
    </location>
    <ligand>
        <name>Zn(2+)</name>
        <dbReference type="ChEBI" id="CHEBI:29105"/>
        <label>1</label>
        <note>catalytic</note>
    </ligand>
</feature>
<evidence type="ECO:0000256" key="8">
    <source>
        <dbReference type="HAMAP-Rule" id="MF_01818"/>
    </source>
</evidence>
<keyword evidence="4 8" id="KW-0479">Metal-binding</keyword>
<evidence type="ECO:0000256" key="1">
    <source>
        <dbReference type="ARBA" id="ARBA00011738"/>
    </source>
</evidence>
<reference evidence="9 10" key="1">
    <citation type="submission" date="2019-03" db="EMBL/GenBank/DDBJ databases">
        <title>Freshwater and sediment microbial communities from various areas in North America, analyzing microbe dynamics in response to fracking.</title>
        <authorList>
            <person name="Lamendella R."/>
        </authorList>
    </citation>
    <scope>NUCLEOTIDE SEQUENCE [LARGE SCALE GENOMIC DNA]</scope>
    <source>
        <strain evidence="9 10">6_TX</strain>
    </source>
</reference>
<feature type="binding site" evidence="8">
    <location>
        <position position="66"/>
    </location>
    <ligand>
        <name>Zn(2+)</name>
        <dbReference type="ChEBI" id="CHEBI:29105"/>
        <label>2</label>
        <note>catalytic</note>
    </ligand>
</feature>
<dbReference type="EC" id="3.1.26.11" evidence="8"/>
<protein>
    <recommendedName>
        <fullName evidence="8">Ribonuclease Z</fullName>
        <shortName evidence="8">RNase Z</shortName>
        <ecNumber evidence="8">3.1.26.11</ecNumber>
    </recommendedName>
    <alternativeName>
        <fullName evidence="8">tRNA 3 endonuclease</fullName>
    </alternativeName>
    <alternativeName>
        <fullName evidence="8">tRNase Z</fullName>
    </alternativeName>
</protein>
<gene>
    <name evidence="8" type="primary">rnz</name>
    <name evidence="9" type="ORF">DFO67_103223</name>
</gene>
<keyword evidence="6 8" id="KW-0378">Hydrolase</keyword>
<dbReference type="RefSeq" id="WP_134016454.1">
    <property type="nucleotide sequence ID" value="NZ_SOEC01000003.1"/>
</dbReference>
<dbReference type="EMBL" id="SOEC01000003">
    <property type="protein sequence ID" value="TDX31625.1"/>
    <property type="molecule type" value="Genomic_DNA"/>
</dbReference>
<dbReference type="HAMAP" id="MF_01818">
    <property type="entry name" value="RNase_Z_BN"/>
    <property type="match status" value="1"/>
</dbReference>
<keyword evidence="2 8" id="KW-0819">tRNA processing</keyword>
<keyword evidence="7 8" id="KW-0862">Zinc</keyword>
<evidence type="ECO:0000256" key="6">
    <source>
        <dbReference type="ARBA" id="ARBA00022801"/>
    </source>
</evidence>
<feature type="binding site" evidence="8">
    <location>
        <position position="64"/>
    </location>
    <ligand>
        <name>Zn(2+)</name>
        <dbReference type="ChEBI" id="CHEBI:29105"/>
        <label>1</label>
        <note>catalytic</note>
    </ligand>
</feature>